<evidence type="ECO:0000313" key="3">
    <source>
        <dbReference type="Proteomes" id="UP000439903"/>
    </source>
</evidence>
<organism evidence="2 3">
    <name type="scientific">Gigaspora margarita</name>
    <dbReference type="NCBI Taxonomy" id="4874"/>
    <lineage>
        <taxon>Eukaryota</taxon>
        <taxon>Fungi</taxon>
        <taxon>Fungi incertae sedis</taxon>
        <taxon>Mucoromycota</taxon>
        <taxon>Glomeromycotina</taxon>
        <taxon>Glomeromycetes</taxon>
        <taxon>Diversisporales</taxon>
        <taxon>Gigasporaceae</taxon>
        <taxon>Gigaspora</taxon>
    </lineage>
</organism>
<accession>A0A8H3X9F3</accession>
<dbReference type="EMBL" id="WTPW01001478">
    <property type="protein sequence ID" value="KAF0433292.1"/>
    <property type="molecule type" value="Genomic_DNA"/>
</dbReference>
<evidence type="ECO:0000313" key="2">
    <source>
        <dbReference type="EMBL" id="KAF0433292.1"/>
    </source>
</evidence>
<reference evidence="2 3" key="1">
    <citation type="journal article" date="2019" name="Environ. Microbiol.">
        <title>At the nexus of three kingdoms: the genome of the mycorrhizal fungus Gigaspora margarita provides insights into plant, endobacterial and fungal interactions.</title>
        <authorList>
            <person name="Venice F."/>
            <person name="Ghignone S."/>
            <person name="Salvioli di Fossalunga A."/>
            <person name="Amselem J."/>
            <person name="Novero M."/>
            <person name="Xianan X."/>
            <person name="Sedzielewska Toro K."/>
            <person name="Morin E."/>
            <person name="Lipzen A."/>
            <person name="Grigoriev I.V."/>
            <person name="Henrissat B."/>
            <person name="Martin F.M."/>
            <person name="Bonfante P."/>
        </authorList>
    </citation>
    <scope>NUCLEOTIDE SEQUENCE [LARGE SCALE GENOMIC DNA]</scope>
    <source>
        <strain evidence="2 3">BEG34</strain>
    </source>
</reference>
<dbReference type="AlphaFoldDB" id="A0A8H3X9F3"/>
<evidence type="ECO:0000256" key="1">
    <source>
        <dbReference type="SAM" id="MobiDB-lite"/>
    </source>
</evidence>
<dbReference type="PANTHER" id="PTHR47718">
    <property type="entry name" value="OS01G0519700 PROTEIN"/>
    <property type="match status" value="1"/>
</dbReference>
<protein>
    <submittedName>
        <fullName evidence="2">Protein far1-related sequence 11-like isoform x1</fullName>
    </submittedName>
</protein>
<feature type="region of interest" description="Disordered" evidence="1">
    <location>
        <begin position="342"/>
        <end position="378"/>
    </location>
</feature>
<dbReference type="OrthoDB" id="2398871at2759"/>
<gene>
    <name evidence="2" type="ORF">F8M41_005103</name>
</gene>
<proteinExistence type="predicted"/>
<dbReference type="PANTHER" id="PTHR47718:SF13">
    <property type="entry name" value="OS09G0290500 PROTEIN"/>
    <property type="match status" value="1"/>
</dbReference>
<feature type="compositionally biased region" description="Basic residues" evidence="1">
    <location>
        <begin position="342"/>
        <end position="352"/>
    </location>
</feature>
<keyword evidence="3" id="KW-1185">Reference proteome</keyword>
<name>A0A8H3X9F3_GIGMA</name>
<comment type="caution">
    <text evidence="2">The sequence shown here is derived from an EMBL/GenBank/DDBJ whole genome shotgun (WGS) entry which is preliminary data.</text>
</comment>
<sequence length="378" mass="42626">MECEDNLCQMEYEDKLETLAEQSSSVVICGPPVVGQTFNSWEKMDRFMFLYAKSQKFICIIRGSEYKNGVCRSHRYACEHQGCNSVKKKTNIVKNQWEMQSKHIGCRWQVRASCSKTMGVLRINSLSLSHNDHPIIDKTNRVFTAGMQSTQRVEDQNAIIKSSVNGNTSLINLAKHIDDQISRASPLFNISIGLILLWVGLQLDSIEKVDLSTQCNLDTQSNIFVEDAVDAPAILIQELLSSTEVDSILEIWKQNASDNGQSFPDLSFCLPEILFSDIHAKVSYRKAYVTANSLSKKAIQIGLDAVNEKHIEQQEDEDKYISNSSSSDEDFVVVKNPIVHSRRGAPRKKRFKGSHELESNKSKQNVEGQKARKATQCQ</sequence>
<dbReference type="Proteomes" id="UP000439903">
    <property type="component" value="Unassembled WGS sequence"/>
</dbReference>